<dbReference type="RefSeq" id="WP_144044306.1">
    <property type="nucleotide sequence ID" value="NZ_CP041614.1"/>
</dbReference>
<accession>A0ABX5WRZ2</accession>
<name>A0ABX5WRZ2_9GAMM</name>
<organism evidence="1 2">
    <name type="scientific">Shewanella psychropiezotolerans</name>
    <dbReference type="NCBI Taxonomy" id="2593655"/>
    <lineage>
        <taxon>Bacteria</taxon>
        <taxon>Pseudomonadati</taxon>
        <taxon>Pseudomonadota</taxon>
        <taxon>Gammaproteobacteria</taxon>
        <taxon>Alteromonadales</taxon>
        <taxon>Shewanellaceae</taxon>
        <taxon>Shewanella</taxon>
    </lineage>
</organism>
<proteinExistence type="predicted"/>
<dbReference type="Proteomes" id="UP000315947">
    <property type="component" value="Chromosome"/>
</dbReference>
<dbReference type="EMBL" id="CP041614">
    <property type="protein sequence ID" value="QDO81905.1"/>
    <property type="molecule type" value="Genomic_DNA"/>
</dbReference>
<evidence type="ECO:0000313" key="1">
    <source>
        <dbReference type="EMBL" id="QDO81905.1"/>
    </source>
</evidence>
<evidence type="ECO:0008006" key="3">
    <source>
        <dbReference type="Google" id="ProtNLM"/>
    </source>
</evidence>
<evidence type="ECO:0000313" key="2">
    <source>
        <dbReference type="Proteomes" id="UP000315947"/>
    </source>
</evidence>
<keyword evidence="2" id="KW-1185">Reference proteome</keyword>
<reference evidence="1 2" key="1">
    <citation type="submission" date="2019-07" db="EMBL/GenBank/DDBJ databases">
        <title>Shewanella sp. YLB-06 whole genomic sequence.</title>
        <authorList>
            <person name="Yu L."/>
        </authorList>
    </citation>
    <scope>NUCLEOTIDE SEQUENCE [LARGE SCALE GENOMIC DNA]</scope>
    <source>
        <strain evidence="1 2">YLB-06</strain>
    </source>
</reference>
<sequence length="196" mass="23114">MRKIEYHRQSSDVSTDISLSFMLSKSLIPLEIYKSNNKFPLTNSKMFFSEKNDIYKSMNIRKVVVDSNYIKQLLTEENSEELKSLVGIKPLSSDFELIKFMFKFEIDDLSFFSSLDDFKLAMMSKIIKSTFIPFNGNILEFKLDKGYQGFQFGETDLNKHIRVNVYSEKMLLELTFNEYTQQEIDFFLSQIKLIEQ</sequence>
<gene>
    <name evidence="1" type="ORF">FM037_00080</name>
</gene>
<protein>
    <recommendedName>
        <fullName evidence="3">Orphan protein</fullName>
    </recommendedName>
</protein>